<feature type="domain" description="Dynein axonemal heavy chain 2/5/8 coiled-coil" evidence="2">
    <location>
        <begin position="3"/>
        <end position="94"/>
    </location>
</feature>
<dbReference type="AlphaFoldDB" id="A0A8S3H1T6"/>
<gene>
    <name evidence="3" type="ORF">SMN809_LOCUS67142</name>
</gene>
<feature type="coiled-coil region" evidence="1">
    <location>
        <begin position="7"/>
        <end position="41"/>
    </location>
</feature>
<evidence type="ECO:0000256" key="1">
    <source>
        <dbReference type="SAM" id="Coils"/>
    </source>
</evidence>
<evidence type="ECO:0000313" key="4">
    <source>
        <dbReference type="Proteomes" id="UP000676336"/>
    </source>
</evidence>
<proteinExistence type="predicted"/>
<dbReference type="GO" id="GO:0060294">
    <property type="term" value="P:cilium movement involved in cell motility"/>
    <property type="evidence" value="ECO:0007669"/>
    <property type="project" value="TreeGrafter"/>
</dbReference>
<dbReference type="Pfam" id="PF25007">
    <property type="entry name" value="DYH2-5-8_CC"/>
    <property type="match status" value="1"/>
</dbReference>
<dbReference type="PANTHER" id="PTHR10676:SF343">
    <property type="entry name" value="DYNEIN AXONEMAL HEAVY CHAIN 10"/>
    <property type="match status" value="1"/>
</dbReference>
<comment type="caution">
    <text evidence="3">The sequence shown here is derived from an EMBL/GenBank/DDBJ whole genome shotgun (WGS) entry which is preliminary data.</text>
</comment>
<feature type="non-terminal residue" evidence="3">
    <location>
        <position position="1"/>
    </location>
</feature>
<evidence type="ECO:0000259" key="2">
    <source>
        <dbReference type="Pfam" id="PF25007"/>
    </source>
</evidence>
<dbReference type="PANTHER" id="PTHR10676">
    <property type="entry name" value="DYNEIN HEAVY CHAIN FAMILY PROTEIN"/>
    <property type="match status" value="1"/>
</dbReference>
<dbReference type="GO" id="GO:0045505">
    <property type="term" value="F:dynein intermediate chain binding"/>
    <property type="evidence" value="ECO:0007669"/>
    <property type="project" value="InterPro"/>
</dbReference>
<dbReference type="GO" id="GO:0097729">
    <property type="term" value="C:9+2 motile cilium"/>
    <property type="evidence" value="ECO:0007669"/>
    <property type="project" value="TreeGrafter"/>
</dbReference>
<dbReference type="GO" id="GO:0051959">
    <property type="term" value="F:dynein light intermediate chain binding"/>
    <property type="evidence" value="ECO:0007669"/>
    <property type="project" value="InterPro"/>
</dbReference>
<dbReference type="InterPro" id="IPR026983">
    <property type="entry name" value="DHC"/>
</dbReference>
<name>A0A8S3H1T6_9BILA</name>
<dbReference type="EMBL" id="CAJOBI010314788">
    <property type="protein sequence ID" value="CAF5174961.1"/>
    <property type="molecule type" value="Genomic_DNA"/>
</dbReference>
<keyword evidence="1" id="KW-0175">Coiled coil</keyword>
<dbReference type="GO" id="GO:0008569">
    <property type="term" value="F:minus-end-directed microtubule motor activity"/>
    <property type="evidence" value="ECO:0007669"/>
    <property type="project" value="TreeGrafter"/>
</dbReference>
<sequence length="147" mass="17260">MFSKFLADDAKTRLFELRDKLDEYENNLKRSTDTLEDLKFVLRTIAEIQNQSDVVETKINLVKDKYNLLESYNQKTTEEESLIIISLDRRWGEIFIHSKHRDVNLTRVKSRFTEITLIQLDRLRKSIGAFADKFARFGPGSIKNGDE</sequence>
<dbReference type="InterPro" id="IPR056759">
    <property type="entry name" value="DYH2-5-8_CC"/>
</dbReference>
<dbReference type="GO" id="GO:0030286">
    <property type="term" value="C:dynein complex"/>
    <property type="evidence" value="ECO:0007669"/>
    <property type="project" value="InterPro"/>
</dbReference>
<protein>
    <recommendedName>
        <fullName evidence="2">Dynein axonemal heavy chain 2/5/8 coiled-coil domain-containing protein</fullName>
    </recommendedName>
</protein>
<reference evidence="3" key="1">
    <citation type="submission" date="2021-02" db="EMBL/GenBank/DDBJ databases">
        <authorList>
            <person name="Nowell W R."/>
        </authorList>
    </citation>
    <scope>NUCLEOTIDE SEQUENCE</scope>
</reference>
<dbReference type="Proteomes" id="UP000676336">
    <property type="component" value="Unassembled WGS sequence"/>
</dbReference>
<evidence type="ECO:0000313" key="3">
    <source>
        <dbReference type="EMBL" id="CAF5174961.1"/>
    </source>
</evidence>
<organism evidence="3 4">
    <name type="scientific">Rotaria magnacalcarata</name>
    <dbReference type="NCBI Taxonomy" id="392030"/>
    <lineage>
        <taxon>Eukaryota</taxon>
        <taxon>Metazoa</taxon>
        <taxon>Spiralia</taxon>
        <taxon>Gnathifera</taxon>
        <taxon>Rotifera</taxon>
        <taxon>Eurotatoria</taxon>
        <taxon>Bdelloidea</taxon>
        <taxon>Philodinida</taxon>
        <taxon>Philodinidae</taxon>
        <taxon>Rotaria</taxon>
    </lineage>
</organism>
<accession>A0A8S3H1T6</accession>